<evidence type="ECO:0000313" key="3">
    <source>
        <dbReference type="Proteomes" id="UP000000763"/>
    </source>
</evidence>
<dbReference type="EMBL" id="AP005156">
    <property type="protein sequence ID" value="BAC83763.1"/>
    <property type="molecule type" value="Genomic_DNA"/>
</dbReference>
<name>Q6Z5A2_ORYSJ</name>
<reference evidence="3" key="1">
    <citation type="journal article" date="2005" name="Nature">
        <title>The map-based sequence of the rice genome.</title>
        <authorList>
            <consortium name="International rice genome sequencing project (IRGSP)"/>
            <person name="Matsumoto T."/>
            <person name="Wu J."/>
            <person name="Kanamori H."/>
            <person name="Katayose Y."/>
            <person name="Fujisawa M."/>
            <person name="Namiki N."/>
            <person name="Mizuno H."/>
            <person name="Yamamoto K."/>
            <person name="Antonio B.A."/>
            <person name="Baba T."/>
            <person name="Sakata K."/>
            <person name="Nagamura Y."/>
            <person name="Aoki H."/>
            <person name="Arikawa K."/>
            <person name="Arita K."/>
            <person name="Bito T."/>
            <person name="Chiden Y."/>
            <person name="Fujitsuka N."/>
            <person name="Fukunaka R."/>
            <person name="Hamada M."/>
            <person name="Harada C."/>
            <person name="Hayashi A."/>
            <person name="Hijishita S."/>
            <person name="Honda M."/>
            <person name="Hosokawa S."/>
            <person name="Ichikawa Y."/>
            <person name="Idonuma A."/>
            <person name="Iijima M."/>
            <person name="Ikeda M."/>
            <person name="Ikeno M."/>
            <person name="Ito K."/>
            <person name="Ito S."/>
            <person name="Ito T."/>
            <person name="Ito Y."/>
            <person name="Ito Y."/>
            <person name="Iwabuchi A."/>
            <person name="Kamiya K."/>
            <person name="Karasawa W."/>
            <person name="Kurita K."/>
            <person name="Katagiri S."/>
            <person name="Kikuta A."/>
            <person name="Kobayashi H."/>
            <person name="Kobayashi N."/>
            <person name="Machita K."/>
            <person name="Maehara T."/>
            <person name="Masukawa M."/>
            <person name="Mizubayashi T."/>
            <person name="Mukai Y."/>
            <person name="Nagasaki H."/>
            <person name="Nagata Y."/>
            <person name="Naito S."/>
            <person name="Nakashima M."/>
            <person name="Nakama Y."/>
            <person name="Nakamichi Y."/>
            <person name="Nakamura M."/>
            <person name="Meguro A."/>
            <person name="Negishi M."/>
            <person name="Ohta I."/>
            <person name="Ohta T."/>
            <person name="Okamoto M."/>
            <person name="Ono N."/>
            <person name="Saji S."/>
            <person name="Sakaguchi M."/>
            <person name="Sakai K."/>
            <person name="Shibata M."/>
            <person name="Shimokawa T."/>
            <person name="Song J."/>
            <person name="Takazaki Y."/>
            <person name="Terasawa K."/>
            <person name="Tsugane M."/>
            <person name="Tsuji K."/>
            <person name="Ueda S."/>
            <person name="Waki K."/>
            <person name="Yamagata H."/>
            <person name="Yamamoto M."/>
            <person name="Yamamoto S."/>
            <person name="Yamane H."/>
            <person name="Yoshiki S."/>
            <person name="Yoshihara R."/>
            <person name="Yukawa K."/>
            <person name="Zhong H."/>
            <person name="Yano M."/>
            <person name="Yuan Q."/>
            <person name="Ouyang S."/>
            <person name="Liu J."/>
            <person name="Jones K.M."/>
            <person name="Gansberger K."/>
            <person name="Moffat K."/>
            <person name="Hill J."/>
            <person name="Bera J."/>
            <person name="Fadrosh D."/>
            <person name="Jin S."/>
            <person name="Johri S."/>
            <person name="Kim M."/>
            <person name="Overton L."/>
            <person name="Reardon M."/>
            <person name="Tsitrin T."/>
            <person name="Vuong H."/>
            <person name="Weaver B."/>
            <person name="Ciecko A."/>
            <person name="Tallon L."/>
            <person name="Jackson J."/>
            <person name="Pai G."/>
            <person name="Aken S.V."/>
            <person name="Utterback T."/>
            <person name="Reidmuller S."/>
            <person name="Feldblyum T."/>
            <person name="Hsiao J."/>
            <person name="Zismann V."/>
            <person name="Iobst S."/>
            <person name="de Vazeille A.R."/>
            <person name="Buell C.R."/>
            <person name="Ying K."/>
            <person name="Li Y."/>
            <person name="Lu T."/>
            <person name="Huang Y."/>
            <person name="Zhao Q."/>
            <person name="Feng Q."/>
            <person name="Zhang L."/>
            <person name="Zhu J."/>
            <person name="Weng Q."/>
            <person name="Mu J."/>
            <person name="Lu Y."/>
            <person name="Fan D."/>
            <person name="Liu Y."/>
            <person name="Guan J."/>
            <person name="Zhang Y."/>
            <person name="Yu S."/>
            <person name="Liu X."/>
            <person name="Zhang Y."/>
            <person name="Hong G."/>
            <person name="Han B."/>
            <person name="Choisne N."/>
            <person name="Demange N."/>
            <person name="Orjeda G."/>
            <person name="Samain S."/>
            <person name="Cattolico L."/>
            <person name="Pelletier E."/>
            <person name="Couloux A."/>
            <person name="Segurens B."/>
            <person name="Wincker P."/>
            <person name="D'Hont A."/>
            <person name="Scarpelli C."/>
            <person name="Weissenbach J."/>
            <person name="Salanoubat M."/>
            <person name="Quetier F."/>
            <person name="Yu Y."/>
            <person name="Kim H.R."/>
            <person name="Rambo T."/>
            <person name="Currie J."/>
            <person name="Collura K."/>
            <person name="Luo M."/>
            <person name="Yang T."/>
            <person name="Ammiraju J.S.S."/>
            <person name="Engler F."/>
            <person name="Soderlund C."/>
            <person name="Wing R.A."/>
            <person name="Palmer L.E."/>
            <person name="de la Bastide M."/>
            <person name="Spiegel L."/>
            <person name="Nascimento L."/>
            <person name="Zutavern T."/>
            <person name="O'Shaughnessy A."/>
            <person name="Dike S."/>
            <person name="Dedhia N."/>
            <person name="Preston R."/>
            <person name="Balija V."/>
            <person name="McCombie W.R."/>
            <person name="Chow T."/>
            <person name="Chen H."/>
            <person name="Chung M."/>
            <person name="Chen C."/>
            <person name="Shaw J."/>
            <person name="Wu H."/>
            <person name="Hsiao K."/>
            <person name="Chao Y."/>
            <person name="Chu M."/>
            <person name="Cheng C."/>
            <person name="Hour A."/>
            <person name="Lee P."/>
            <person name="Lin S."/>
            <person name="Lin Y."/>
            <person name="Liou J."/>
            <person name="Liu S."/>
            <person name="Hsing Y."/>
            <person name="Raghuvanshi S."/>
            <person name="Mohanty A."/>
            <person name="Bharti A.K."/>
            <person name="Gaur A."/>
            <person name="Gupta V."/>
            <person name="Kumar D."/>
            <person name="Ravi V."/>
            <person name="Vij S."/>
            <person name="Kapur A."/>
            <person name="Khurana P."/>
            <person name="Khurana P."/>
            <person name="Khurana J.P."/>
            <person name="Tyagi A.K."/>
            <person name="Gaikwad K."/>
            <person name="Singh A."/>
            <person name="Dalal V."/>
            <person name="Srivastava S."/>
            <person name="Dixit A."/>
            <person name="Pal A.K."/>
            <person name="Ghazi I.A."/>
            <person name="Yadav M."/>
            <person name="Pandit A."/>
            <person name="Bhargava A."/>
            <person name="Sureshbabu K."/>
            <person name="Batra K."/>
            <person name="Sharma T.R."/>
            <person name="Mohapatra T."/>
            <person name="Singh N.K."/>
            <person name="Messing J."/>
            <person name="Nelson A.B."/>
            <person name="Fuks G."/>
            <person name="Kavchok S."/>
            <person name="Keizer G."/>
            <person name="Linton E."/>
            <person name="Llaca V."/>
            <person name="Song R."/>
            <person name="Tanyolac B."/>
            <person name="Young S."/>
            <person name="Ho-Il K."/>
            <person name="Hahn J.H."/>
            <person name="Sangsakoo G."/>
            <person name="Vanavichit A."/>
            <person name="de Mattos Luiz.A.T."/>
            <person name="Zimmer P.D."/>
            <person name="Malone G."/>
            <person name="Dellagostin O."/>
            <person name="de Oliveira A.C."/>
            <person name="Bevan M."/>
            <person name="Bancroft I."/>
            <person name="Minx P."/>
            <person name="Cordum H."/>
            <person name="Wilson R."/>
            <person name="Cheng Z."/>
            <person name="Jin W."/>
            <person name="Jiang J."/>
            <person name="Leong S.A."/>
            <person name="Iwama H."/>
            <person name="Gojobori T."/>
            <person name="Itoh T."/>
            <person name="Niimura Y."/>
            <person name="Fujii Y."/>
            <person name="Habara T."/>
            <person name="Sakai H."/>
            <person name="Sato Y."/>
            <person name="Wilson G."/>
            <person name="Kumar K."/>
            <person name="McCouch S."/>
            <person name="Juretic N."/>
            <person name="Hoen D."/>
            <person name="Wright S."/>
            <person name="Bruskiewich R."/>
            <person name="Bureau T."/>
            <person name="Miyao A."/>
            <person name="Hirochika H."/>
            <person name="Nishikawa T."/>
            <person name="Kadowaki K."/>
            <person name="Sugiura M."/>
            <person name="Burr B."/>
            <person name="Sasaki T."/>
        </authorList>
    </citation>
    <scope>NUCLEOTIDE SEQUENCE [LARGE SCALE GENOMIC DNA]</scope>
    <source>
        <strain evidence="3">cv. Nipponbare</strain>
    </source>
</reference>
<feature type="region of interest" description="Disordered" evidence="1">
    <location>
        <begin position="44"/>
        <end position="81"/>
    </location>
</feature>
<gene>
    <name evidence="2" type="primary">OJ1729_E01.8</name>
</gene>
<organism evidence="2 3">
    <name type="scientific">Oryza sativa subsp. japonica</name>
    <name type="common">Rice</name>
    <dbReference type="NCBI Taxonomy" id="39947"/>
    <lineage>
        <taxon>Eukaryota</taxon>
        <taxon>Viridiplantae</taxon>
        <taxon>Streptophyta</taxon>
        <taxon>Embryophyta</taxon>
        <taxon>Tracheophyta</taxon>
        <taxon>Spermatophyta</taxon>
        <taxon>Magnoliopsida</taxon>
        <taxon>Liliopsida</taxon>
        <taxon>Poales</taxon>
        <taxon>Poaceae</taxon>
        <taxon>BOP clade</taxon>
        <taxon>Oryzoideae</taxon>
        <taxon>Oryzeae</taxon>
        <taxon>Oryzinae</taxon>
        <taxon>Oryza</taxon>
        <taxon>Oryza sativa</taxon>
    </lineage>
</organism>
<proteinExistence type="predicted"/>
<protein>
    <submittedName>
        <fullName evidence="2">Uncharacterized protein</fullName>
    </submittedName>
</protein>
<reference evidence="3" key="2">
    <citation type="journal article" date="2008" name="Nucleic Acids Res.">
        <title>The rice annotation project database (RAP-DB): 2008 update.</title>
        <authorList>
            <consortium name="The rice annotation project (RAP)"/>
        </authorList>
    </citation>
    <scope>GENOME REANNOTATION</scope>
    <source>
        <strain evidence="3">cv. Nipponbare</strain>
    </source>
</reference>
<sequence>MALDKLSTWQLPCDGRLAEADRASVKDELLKSAAVMEKLSQVLEPDETDDHHAKILQPSPPKRTANMSRRESATSSCSTDEKAMIAAKRKLREVYQEAEDAKRQLAHN</sequence>
<accession>Q6Z5A2</accession>
<dbReference type="Proteomes" id="UP000000763">
    <property type="component" value="Chromosome 7"/>
</dbReference>
<dbReference type="AlphaFoldDB" id="Q6Z5A2"/>
<evidence type="ECO:0000313" key="2">
    <source>
        <dbReference type="EMBL" id="BAC83763.1"/>
    </source>
</evidence>
<evidence type="ECO:0000256" key="1">
    <source>
        <dbReference type="SAM" id="MobiDB-lite"/>
    </source>
</evidence>